<proteinExistence type="predicted"/>
<keyword evidence="2" id="KW-1185">Reference proteome</keyword>
<reference evidence="1 2" key="1">
    <citation type="submission" date="2010-12" db="EMBL/GenBank/DDBJ databases">
        <authorList>
            <person name="Muzny D."/>
            <person name="Qin X."/>
            <person name="Deng J."/>
            <person name="Jiang H."/>
            <person name="Liu Y."/>
            <person name="Qu J."/>
            <person name="Song X.-Z."/>
            <person name="Zhang L."/>
            <person name="Thornton R."/>
            <person name="Coyle M."/>
            <person name="Francisco L."/>
            <person name="Jackson L."/>
            <person name="Javaid M."/>
            <person name="Korchina V."/>
            <person name="Kovar C."/>
            <person name="Mata R."/>
            <person name="Mathew T."/>
            <person name="Ngo R."/>
            <person name="Nguyen L."/>
            <person name="Nguyen N."/>
            <person name="Okwuonu G."/>
            <person name="Ongeri F."/>
            <person name="Pham C."/>
            <person name="Simmons D."/>
            <person name="Wilczek-Boney K."/>
            <person name="Hale W."/>
            <person name="Jakkamsetti A."/>
            <person name="Pham P."/>
            <person name="Ruth R."/>
            <person name="San Lucas F."/>
            <person name="Warren J."/>
            <person name="Zhang J."/>
            <person name="Zhao Z."/>
            <person name="Zhou C."/>
            <person name="Zhu D."/>
            <person name="Lee S."/>
            <person name="Bess C."/>
            <person name="Blankenburg K."/>
            <person name="Forbes L."/>
            <person name="Fu Q."/>
            <person name="Gubbala S."/>
            <person name="Hirani K."/>
            <person name="Jayaseelan J.C."/>
            <person name="Lara F."/>
            <person name="Munidasa M."/>
            <person name="Palculict T."/>
            <person name="Patil S."/>
            <person name="Pu L.-L."/>
            <person name="Saada N."/>
            <person name="Tang L."/>
            <person name="Weissenberger G."/>
            <person name="Zhu Y."/>
            <person name="Hemphill L."/>
            <person name="Shang Y."/>
            <person name="Youmans B."/>
            <person name="Ayvaz T."/>
            <person name="Ross M."/>
            <person name="Santibanez J."/>
            <person name="Aqrawi P."/>
            <person name="Gross S."/>
            <person name="Joshi V."/>
            <person name="Fowler G."/>
            <person name="Nazareth L."/>
            <person name="Reid J."/>
            <person name="Worley K."/>
            <person name="Petrosino J."/>
            <person name="Highlander S."/>
            <person name="Gibbs R."/>
        </authorList>
    </citation>
    <scope>NUCLEOTIDE SEQUENCE [LARGE SCALE GENOMIC DNA]</scope>
    <source>
        <strain evidence="1 2">ATCC 51599</strain>
    </source>
</reference>
<evidence type="ECO:0000313" key="2">
    <source>
        <dbReference type="Proteomes" id="UP000011021"/>
    </source>
</evidence>
<dbReference type="Proteomes" id="UP000011021">
    <property type="component" value="Unassembled WGS sequence"/>
</dbReference>
<dbReference type="AlphaFoldDB" id="E7RZ60"/>
<sequence length="85" mass="9818">MIRHFMNDQWWGGVIVRGRGLDVLVRGAAFSPGRYRQGFEERHGRGARAERHGWMGTGRRAREEGQGISRPREWGRQMPGKLEIC</sequence>
<dbReference type="HOGENOM" id="CLU_2508630_0_0_4"/>
<comment type="caution">
    <text evidence="1">The sequence shown here is derived from an EMBL/GenBank/DDBJ whole genome shotgun (WGS) entry which is preliminary data.</text>
</comment>
<protein>
    <submittedName>
        <fullName evidence="1">Uncharacterized protein</fullName>
    </submittedName>
</protein>
<dbReference type="STRING" id="887898.HMPREF0551_1974"/>
<name>E7RZ60_9BURK</name>
<organism evidence="1 2">
    <name type="scientific">Lautropia mirabilis ATCC 51599</name>
    <dbReference type="NCBI Taxonomy" id="887898"/>
    <lineage>
        <taxon>Bacteria</taxon>
        <taxon>Pseudomonadati</taxon>
        <taxon>Pseudomonadota</taxon>
        <taxon>Betaproteobacteria</taxon>
        <taxon>Burkholderiales</taxon>
        <taxon>Burkholderiaceae</taxon>
        <taxon>Lautropia</taxon>
    </lineage>
</organism>
<dbReference type="EMBL" id="AEQP01000022">
    <property type="protein sequence ID" value="EFV93859.1"/>
    <property type="molecule type" value="Genomic_DNA"/>
</dbReference>
<gene>
    <name evidence="1" type="ORF">HMPREF0551_1974</name>
</gene>
<accession>E7RZ60</accession>
<evidence type="ECO:0000313" key="1">
    <source>
        <dbReference type="EMBL" id="EFV93859.1"/>
    </source>
</evidence>